<keyword evidence="11" id="KW-0139">CF(1)</keyword>
<dbReference type="PANTHER" id="PTHR13822">
    <property type="entry name" value="ATP SYNTHASE DELTA/EPSILON CHAIN"/>
    <property type="match status" value="1"/>
</dbReference>
<accession>A0A9P9KSA5</accession>
<feature type="compositionally biased region" description="Polar residues" evidence="14">
    <location>
        <begin position="186"/>
        <end position="195"/>
    </location>
</feature>
<evidence type="ECO:0000256" key="1">
    <source>
        <dbReference type="ARBA" id="ARBA00004273"/>
    </source>
</evidence>
<evidence type="ECO:0000256" key="9">
    <source>
        <dbReference type="ARBA" id="ARBA00023128"/>
    </source>
</evidence>
<evidence type="ECO:0000256" key="7">
    <source>
        <dbReference type="ARBA" id="ARBA00022946"/>
    </source>
</evidence>
<reference evidence="16" key="1">
    <citation type="journal article" date="2021" name="Nat. Commun.">
        <title>Genetic determinants of endophytism in the Arabidopsis root mycobiome.</title>
        <authorList>
            <person name="Mesny F."/>
            <person name="Miyauchi S."/>
            <person name="Thiergart T."/>
            <person name="Pickel B."/>
            <person name="Atanasova L."/>
            <person name="Karlsson M."/>
            <person name="Huettel B."/>
            <person name="Barry K.W."/>
            <person name="Haridas S."/>
            <person name="Chen C."/>
            <person name="Bauer D."/>
            <person name="Andreopoulos W."/>
            <person name="Pangilinan J."/>
            <person name="LaButti K."/>
            <person name="Riley R."/>
            <person name="Lipzen A."/>
            <person name="Clum A."/>
            <person name="Drula E."/>
            <person name="Henrissat B."/>
            <person name="Kohler A."/>
            <person name="Grigoriev I.V."/>
            <person name="Martin F.M."/>
            <person name="Hacquard S."/>
        </authorList>
    </citation>
    <scope>NUCLEOTIDE SEQUENCE</scope>
    <source>
        <strain evidence="16">MPI-CAGE-AT-0023</strain>
    </source>
</reference>
<feature type="domain" description="ATP synthase F1 complex delta/epsilon subunit N-terminal" evidence="15">
    <location>
        <begin position="48"/>
        <end position="120"/>
    </location>
</feature>
<dbReference type="OrthoDB" id="270171at2759"/>
<dbReference type="GO" id="GO:0005743">
    <property type="term" value="C:mitochondrial inner membrane"/>
    <property type="evidence" value="ECO:0007669"/>
    <property type="project" value="UniProtKB-SubCell"/>
</dbReference>
<dbReference type="Gene3D" id="6.10.140.880">
    <property type="match status" value="1"/>
</dbReference>
<sequence>MNSFRVARAALRARPSAIRVPLQRRTYAEAVPDKARFSEPRPRLRLIKLSLALPHQSIYKSQDVVQVNIPAESGEMGVLANHVPSIEQLKPGLVEVVEESAGSKQFFLSGGFATVQPNSVLSINAVEGYPLEDFSAEAIRAQIAEAQKVANGSGSEQDIAEAKIELEGPGVASGNKSRTSRDTLPRQISSTLSQKDNPRFSAVRGSRGRNASTKPSVAGFPPRTSYGRTASNRPSQALRYSASTDMLPSESFMSSYLESTNRSRTASSTEKCQDAMDILEQYGISRPAGWFSDGDAGTPDQIKQTKAIFSQICHSCGNPLAFERYCSHCGHDSCMKCTGETPGQPLEHRVLNSSIQYQKHSFIDKIPELPTQDEYPEVDTARRRKLSRFASEPDTPGTSFRTKTQSRQRPRTDQNTLKPTRKKTIAAPTEISSSVKNNPFFVADRGMKKEAPEPEITTRSVQVERKPRPSDCVPNRLKSSSPRVSHIEEECSDPGCRATHDGHHPTRHSIGCATWRSLGAQVVEGNDLDMIDTDECKPKEKKHTQSPRDSPSRSKLQMKIDQLYHHGQDLHHSQHIMEHLAAGVQTLEPSTDEKPTNGQDGRMRADGYMLRVQSLPGIDHSLSRDETVTVAKDTIEHNLSKEPAVPDEIEPQPPNLTDYHKGDRHPSPKSHEPHDDTQPKDAHWIKHPINNNKTHDAPRDHTRTLTSRPTSEKPVSESKGPKKGLDTSLEANERIAPQAQNKSLSDKGHDADPNSKKRIGKLDEPVPEGKMMPKPTPRINNDSERPNAEATDRKDSCFNCNPTQSSSPKQTEGGFQIFVEDESHNKTENELSAVFESPMPRLKVTDIEHSLARKSVEELLAKSPQPQEITAEGPKSTRLPSITEDRSRNDSEMSTLIYDPRPVMPYNHMCAWRARYMDLKSQVDELGLESGRPSPAKQTQGVCSHPNGDVDIEGLTVVMHLRGKDDLVINTDLKDGLQEHMKQR</sequence>
<dbReference type="InterPro" id="IPR001469">
    <property type="entry name" value="ATP_synth_F1_dsu/esu"/>
</dbReference>
<dbReference type="CDD" id="cd12152">
    <property type="entry name" value="F1-ATPase_delta"/>
    <property type="match status" value="1"/>
</dbReference>
<keyword evidence="4" id="KW-0813">Transport</keyword>
<feature type="compositionally biased region" description="Basic and acidic residues" evidence="14">
    <location>
        <begin position="710"/>
        <end position="725"/>
    </location>
</feature>
<evidence type="ECO:0000256" key="8">
    <source>
        <dbReference type="ARBA" id="ARBA00023065"/>
    </source>
</evidence>
<keyword evidence="8" id="KW-0406">Ion transport</keyword>
<feature type="region of interest" description="Disordered" evidence="14">
    <location>
        <begin position="636"/>
        <end position="812"/>
    </location>
</feature>
<feature type="region of interest" description="Disordered" evidence="14">
    <location>
        <begin position="928"/>
        <end position="947"/>
    </location>
</feature>
<feature type="compositionally biased region" description="Basic and acidic residues" evidence="14">
    <location>
        <begin position="658"/>
        <end position="684"/>
    </location>
</feature>
<keyword evidence="9" id="KW-0496">Mitochondrion</keyword>
<evidence type="ECO:0000256" key="13">
    <source>
        <dbReference type="ARBA" id="ARBA00031669"/>
    </source>
</evidence>
<evidence type="ECO:0000256" key="2">
    <source>
        <dbReference type="ARBA" id="ARBA00005712"/>
    </source>
</evidence>
<gene>
    <name evidence="16" type="ORF">BKA55DRAFT_671400</name>
</gene>
<feature type="region of interest" description="Disordered" evidence="14">
    <location>
        <begin position="858"/>
        <end position="894"/>
    </location>
</feature>
<feature type="compositionally biased region" description="Basic and acidic residues" evidence="14">
    <location>
        <begin position="781"/>
        <end position="796"/>
    </location>
</feature>
<keyword evidence="10" id="KW-0472">Membrane</keyword>
<evidence type="ECO:0000256" key="11">
    <source>
        <dbReference type="ARBA" id="ARBA00023196"/>
    </source>
</evidence>
<comment type="similarity">
    <text evidence="2">Belongs to the ATPase epsilon chain family.</text>
</comment>
<feature type="region of interest" description="Disordered" evidence="14">
    <location>
        <begin position="386"/>
        <end position="427"/>
    </location>
</feature>
<keyword evidence="17" id="KW-1185">Reference proteome</keyword>
<keyword evidence="6" id="KW-0999">Mitochondrion inner membrane</keyword>
<dbReference type="InterPro" id="IPR036771">
    <property type="entry name" value="ATPsynth_dsu/esu_N"/>
</dbReference>
<dbReference type="GO" id="GO:0045259">
    <property type="term" value="C:proton-transporting ATP synthase complex"/>
    <property type="evidence" value="ECO:0007669"/>
    <property type="project" value="UniProtKB-KW"/>
</dbReference>
<organism evidence="16 17">
    <name type="scientific">Fusarium redolens</name>
    <dbReference type="NCBI Taxonomy" id="48865"/>
    <lineage>
        <taxon>Eukaryota</taxon>
        <taxon>Fungi</taxon>
        <taxon>Dikarya</taxon>
        <taxon>Ascomycota</taxon>
        <taxon>Pezizomycotina</taxon>
        <taxon>Sordariomycetes</taxon>
        <taxon>Hypocreomycetidae</taxon>
        <taxon>Hypocreales</taxon>
        <taxon>Nectriaceae</taxon>
        <taxon>Fusarium</taxon>
        <taxon>Fusarium redolens species complex</taxon>
    </lineage>
</organism>
<feature type="compositionally biased region" description="Polar residues" evidence="14">
    <location>
        <begin position="798"/>
        <end position="810"/>
    </location>
</feature>
<dbReference type="GeneID" id="70227918"/>
<dbReference type="FunFam" id="2.60.15.10:FF:000003">
    <property type="entry name" value="ATP synthase subunit delta, mitochondrial"/>
    <property type="match status" value="1"/>
</dbReference>
<evidence type="ECO:0000256" key="5">
    <source>
        <dbReference type="ARBA" id="ARBA00022781"/>
    </source>
</evidence>
<evidence type="ECO:0000256" key="12">
    <source>
        <dbReference type="ARBA" id="ARBA00023310"/>
    </source>
</evidence>
<evidence type="ECO:0000256" key="4">
    <source>
        <dbReference type="ARBA" id="ARBA00022448"/>
    </source>
</evidence>
<evidence type="ECO:0000313" key="16">
    <source>
        <dbReference type="EMBL" id="KAH7267567.1"/>
    </source>
</evidence>
<dbReference type="EMBL" id="JAGMUX010000002">
    <property type="protein sequence ID" value="KAH7267567.1"/>
    <property type="molecule type" value="Genomic_DNA"/>
</dbReference>
<dbReference type="HAMAP" id="MF_00530">
    <property type="entry name" value="ATP_synth_epsil_bac"/>
    <property type="match status" value="1"/>
</dbReference>
<name>A0A9P9KSA5_FUSRE</name>
<evidence type="ECO:0000256" key="6">
    <source>
        <dbReference type="ARBA" id="ARBA00022792"/>
    </source>
</evidence>
<dbReference type="AlphaFoldDB" id="A0A9P9KSA5"/>
<feature type="compositionally biased region" description="Basic and acidic residues" evidence="14">
    <location>
        <begin position="744"/>
        <end position="764"/>
    </location>
</feature>
<keyword evidence="12" id="KW-0066">ATP synthesis</keyword>
<evidence type="ECO:0000259" key="15">
    <source>
        <dbReference type="Pfam" id="PF02823"/>
    </source>
</evidence>
<dbReference type="InterPro" id="IPR020546">
    <property type="entry name" value="ATP_synth_F1_dsu/esu_N"/>
</dbReference>
<feature type="compositionally biased region" description="Basic and acidic residues" evidence="14">
    <location>
        <begin position="693"/>
        <end position="703"/>
    </location>
</feature>
<dbReference type="Proteomes" id="UP000720189">
    <property type="component" value="Unassembled WGS sequence"/>
</dbReference>
<evidence type="ECO:0000256" key="14">
    <source>
        <dbReference type="SAM" id="MobiDB-lite"/>
    </source>
</evidence>
<feature type="region of interest" description="Disordered" evidence="14">
    <location>
        <begin position="448"/>
        <end position="487"/>
    </location>
</feature>
<dbReference type="RefSeq" id="XP_046055386.1">
    <property type="nucleotide sequence ID" value="XM_046197964.1"/>
</dbReference>
<keyword evidence="7" id="KW-0809">Transit peptide</keyword>
<keyword evidence="5" id="KW-0375">Hydrogen ion transport</keyword>
<evidence type="ECO:0000313" key="17">
    <source>
        <dbReference type="Proteomes" id="UP000720189"/>
    </source>
</evidence>
<dbReference type="GO" id="GO:0046933">
    <property type="term" value="F:proton-transporting ATP synthase activity, rotational mechanism"/>
    <property type="evidence" value="ECO:0007669"/>
    <property type="project" value="InterPro"/>
</dbReference>
<feature type="compositionally biased region" description="Polar residues" evidence="14">
    <location>
        <begin position="226"/>
        <end position="235"/>
    </location>
</feature>
<dbReference type="SUPFAM" id="SSF51344">
    <property type="entry name" value="Epsilon subunit of F1F0-ATP synthase N-terminal domain"/>
    <property type="match status" value="1"/>
</dbReference>
<proteinExistence type="inferred from homology"/>
<dbReference type="Pfam" id="PF02823">
    <property type="entry name" value="ATP-synt_DE_N"/>
    <property type="match status" value="1"/>
</dbReference>
<comment type="caution">
    <text evidence="16">The sequence shown here is derived from an EMBL/GenBank/DDBJ whole genome shotgun (WGS) entry which is preliminary data.</text>
</comment>
<feature type="region of interest" description="Disordered" evidence="14">
    <location>
        <begin position="532"/>
        <end position="555"/>
    </location>
</feature>
<dbReference type="PANTHER" id="PTHR13822:SF7">
    <property type="entry name" value="ATP SYNTHASE SUBUNIT DELTA, MITOCHONDRIAL"/>
    <property type="match status" value="1"/>
</dbReference>
<evidence type="ECO:0000256" key="3">
    <source>
        <dbReference type="ARBA" id="ARBA00016960"/>
    </source>
</evidence>
<protein>
    <recommendedName>
        <fullName evidence="3">ATP synthase subunit delta, mitochondrial</fullName>
    </recommendedName>
    <alternativeName>
        <fullName evidence="13">F-ATPase delta subunit</fullName>
    </alternativeName>
</protein>
<dbReference type="Gene3D" id="2.60.15.10">
    <property type="entry name" value="F0F1 ATP synthase delta/epsilon subunit, N-terminal"/>
    <property type="match status" value="1"/>
</dbReference>
<evidence type="ECO:0000256" key="10">
    <source>
        <dbReference type="ARBA" id="ARBA00023136"/>
    </source>
</evidence>
<comment type="subcellular location">
    <subcellularLocation>
        <location evidence="1">Mitochondrion inner membrane</location>
    </subcellularLocation>
</comment>
<feature type="region of interest" description="Disordered" evidence="14">
    <location>
        <begin position="165"/>
        <end position="235"/>
    </location>
</feature>